<reference evidence="1" key="3">
    <citation type="submission" date="2015-04" db="UniProtKB">
        <authorList>
            <consortium name="EnsemblPlants"/>
        </authorList>
    </citation>
    <scope>IDENTIFICATION</scope>
</reference>
<dbReference type="Proteomes" id="UP000032180">
    <property type="component" value="Chromosome 1"/>
</dbReference>
<accession>A0A0D9VAT8</accession>
<organism evidence="1 2">
    <name type="scientific">Leersia perrieri</name>
    <dbReference type="NCBI Taxonomy" id="77586"/>
    <lineage>
        <taxon>Eukaryota</taxon>
        <taxon>Viridiplantae</taxon>
        <taxon>Streptophyta</taxon>
        <taxon>Embryophyta</taxon>
        <taxon>Tracheophyta</taxon>
        <taxon>Spermatophyta</taxon>
        <taxon>Magnoliopsida</taxon>
        <taxon>Liliopsida</taxon>
        <taxon>Poales</taxon>
        <taxon>Poaceae</taxon>
        <taxon>BOP clade</taxon>
        <taxon>Oryzoideae</taxon>
        <taxon>Oryzeae</taxon>
        <taxon>Oryzinae</taxon>
        <taxon>Leersia</taxon>
    </lineage>
</organism>
<dbReference type="EnsemblPlants" id="LPERR01G39780.1">
    <property type="protein sequence ID" value="LPERR01G39780.1"/>
    <property type="gene ID" value="LPERR01G39780"/>
</dbReference>
<evidence type="ECO:0000313" key="1">
    <source>
        <dbReference type="EnsemblPlants" id="LPERR01G39780.1"/>
    </source>
</evidence>
<reference evidence="1 2" key="1">
    <citation type="submission" date="2012-08" db="EMBL/GenBank/DDBJ databases">
        <title>Oryza genome evolution.</title>
        <authorList>
            <person name="Wing R.A."/>
        </authorList>
    </citation>
    <scope>NUCLEOTIDE SEQUENCE</scope>
</reference>
<dbReference type="InterPro" id="IPR044578">
    <property type="entry name" value="BIR6-like"/>
</dbReference>
<dbReference type="STRING" id="77586.A0A0D9VAT8"/>
<dbReference type="Gramene" id="LPERR01G39780.1">
    <property type="protein sequence ID" value="LPERR01G39780.1"/>
    <property type="gene ID" value="LPERR01G39780"/>
</dbReference>
<evidence type="ECO:0008006" key="3">
    <source>
        <dbReference type="Google" id="ProtNLM"/>
    </source>
</evidence>
<sequence>MAPPPPLAFSNLRRLFSAAAAAPTPESVLYTLRSLSKEPSKALAFFRKSEAAGHPLGSAAYNLMLRALASHPPSAQSHFWPFLRDMADAGYSIDQGTYLAALAAFKRSSRAADYASLTAHYAKSQEEAKAGTPISAAADAHQISNGAI</sequence>
<name>A0A0D9VAT8_9ORYZ</name>
<dbReference type="Gene3D" id="1.25.40.10">
    <property type="entry name" value="Tetratricopeptide repeat domain"/>
    <property type="match status" value="1"/>
</dbReference>
<dbReference type="GO" id="GO:0008380">
    <property type="term" value="P:RNA splicing"/>
    <property type="evidence" value="ECO:0007669"/>
    <property type="project" value="InterPro"/>
</dbReference>
<protein>
    <recommendedName>
        <fullName evidence="3">Pentacotripeptide-repeat region of PRORP domain-containing protein</fullName>
    </recommendedName>
</protein>
<evidence type="ECO:0000313" key="2">
    <source>
        <dbReference type="Proteomes" id="UP000032180"/>
    </source>
</evidence>
<reference evidence="2" key="2">
    <citation type="submission" date="2013-12" db="EMBL/GenBank/DDBJ databases">
        <authorList>
            <person name="Yu Y."/>
            <person name="Lee S."/>
            <person name="de Baynast K."/>
            <person name="Wissotski M."/>
            <person name="Liu L."/>
            <person name="Talag J."/>
            <person name="Goicoechea J."/>
            <person name="Angelova A."/>
            <person name="Jetty R."/>
            <person name="Kudrna D."/>
            <person name="Golser W."/>
            <person name="Rivera L."/>
            <person name="Zhang J."/>
            <person name="Wing R."/>
        </authorList>
    </citation>
    <scope>NUCLEOTIDE SEQUENCE</scope>
</reference>
<dbReference type="HOGENOM" id="CLU_1761394_0_0_1"/>
<dbReference type="InterPro" id="IPR011990">
    <property type="entry name" value="TPR-like_helical_dom_sf"/>
</dbReference>
<dbReference type="eggNOG" id="KOG4197">
    <property type="taxonomic scope" value="Eukaryota"/>
</dbReference>
<keyword evidence="2" id="KW-1185">Reference proteome</keyword>
<proteinExistence type="predicted"/>
<dbReference type="PANTHER" id="PTHR47003">
    <property type="entry name" value="OS01G0970900 PROTEIN"/>
    <property type="match status" value="1"/>
</dbReference>
<dbReference type="PANTHER" id="PTHR47003:SF2">
    <property type="entry name" value="OS01G0970900 PROTEIN"/>
    <property type="match status" value="1"/>
</dbReference>
<dbReference type="AlphaFoldDB" id="A0A0D9VAT8"/>